<reference evidence="3 4" key="3">
    <citation type="submission" date="2019-11" db="EMBL/GenBank/DDBJ databases">
        <title>Type strains purchased from KCTC, JCM and DSMZ.</title>
        <authorList>
            <person name="Lu H."/>
        </authorList>
    </citation>
    <scope>NUCLEOTIDE SEQUENCE [LARGE SCALE GENOMIC DNA]</scope>
    <source>
        <strain evidence="3 4">KCTC 52429</strain>
    </source>
</reference>
<dbReference type="AlphaFoldDB" id="A0A6I3SX28"/>
<reference evidence="5" key="2">
    <citation type="journal article" date="2019" name="Int. J. Syst. Evol. Microbiol.">
        <title>The Global Catalogue of Microorganisms (GCM) 10K type strain sequencing project: providing services to taxonomists for standard genome sequencing and annotation.</title>
        <authorList>
            <consortium name="The Broad Institute Genomics Platform"/>
            <consortium name="The Broad Institute Genome Sequencing Center for Infectious Disease"/>
            <person name="Wu L."/>
            <person name="Ma J."/>
        </authorList>
    </citation>
    <scope>NUCLEOTIDE SEQUENCE [LARGE SCALE GENOMIC DNA]</scope>
    <source>
        <strain evidence="5">CGMCC 1.15931</strain>
    </source>
</reference>
<dbReference type="Proteomes" id="UP000430634">
    <property type="component" value="Unassembled WGS sequence"/>
</dbReference>
<evidence type="ECO:0000313" key="5">
    <source>
        <dbReference type="Proteomes" id="UP000622638"/>
    </source>
</evidence>
<reference evidence="2" key="1">
    <citation type="journal article" date="2014" name="Int. J. Syst. Evol. Microbiol.">
        <title>Complete genome of a new Firmicutes species belonging to the dominant human colonic microbiota ('Ruminococcus bicirculans') reveals two chromosomes and a selective capacity to utilize plant glucans.</title>
        <authorList>
            <consortium name="NISC Comparative Sequencing Program"/>
            <person name="Wegmann U."/>
            <person name="Louis P."/>
            <person name="Goesmann A."/>
            <person name="Henrissat B."/>
            <person name="Duncan S.H."/>
            <person name="Flint H.J."/>
        </authorList>
    </citation>
    <scope>NUCLEOTIDE SEQUENCE</scope>
    <source>
        <strain evidence="2">CGMCC 1.15931</strain>
    </source>
</reference>
<keyword evidence="1" id="KW-0472">Membrane</keyword>
<dbReference type="EMBL" id="WNKZ01000036">
    <property type="protein sequence ID" value="MTV53828.1"/>
    <property type="molecule type" value="Genomic_DNA"/>
</dbReference>
<feature type="transmembrane region" description="Helical" evidence="1">
    <location>
        <begin position="28"/>
        <end position="47"/>
    </location>
</feature>
<keyword evidence="1" id="KW-0812">Transmembrane</keyword>
<organism evidence="3 4">
    <name type="scientific">Pseudoduganella buxea</name>
    <dbReference type="NCBI Taxonomy" id="1949069"/>
    <lineage>
        <taxon>Bacteria</taxon>
        <taxon>Pseudomonadati</taxon>
        <taxon>Pseudomonadota</taxon>
        <taxon>Betaproteobacteria</taxon>
        <taxon>Burkholderiales</taxon>
        <taxon>Oxalobacteraceae</taxon>
        <taxon>Telluria group</taxon>
        <taxon>Pseudoduganella</taxon>
    </lineage>
</organism>
<dbReference type="EMBL" id="BMKG01000009">
    <property type="protein sequence ID" value="GGC01085.1"/>
    <property type="molecule type" value="Genomic_DNA"/>
</dbReference>
<evidence type="ECO:0000313" key="4">
    <source>
        <dbReference type="Proteomes" id="UP000430634"/>
    </source>
</evidence>
<accession>A0A6I3SX28</accession>
<dbReference type="Proteomes" id="UP000622638">
    <property type="component" value="Unassembled WGS sequence"/>
</dbReference>
<name>A0A6I3SX28_9BURK</name>
<sequence length="50" mass="5337">MGTILLIILVLVLIGALPTWPHSRSWGYAPSGIAGLIVVILLIMLLTGRL</sequence>
<evidence type="ECO:0000313" key="3">
    <source>
        <dbReference type="EMBL" id="MTV53828.1"/>
    </source>
</evidence>
<dbReference type="RefSeq" id="WP_155471135.1">
    <property type="nucleotide sequence ID" value="NZ_BMKG01000009.1"/>
</dbReference>
<reference evidence="2" key="4">
    <citation type="submission" date="2024-05" db="EMBL/GenBank/DDBJ databases">
        <authorList>
            <person name="Sun Q."/>
            <person name="Zhou Y."/>
        </authorList>
    </citation>
    <scope>NUCLEOTIDE SEQUENCE</scope>
    <source>
        <strain evidence="2">CGMCC 1.15931</strain>
    </source>
</reference>
<evidence type="ECO:0000313" key="2">
    <source>
        <dbReference type="EMBL" id="GGC01085.1"/>
    </source>
</evidence>
<evidence type="ECO:0000256" key="1">
    <source>
        <dbReference type="SAM" id="Phobius"/>
    </source>
</evidence>
<comment type="caution">
    <text evidence="3">The sequence shown here is derived from an EMBL/GenBank/DDBJ whole genome shotgun (WGS) entry which is preliminary data.</text>
</comment>
<proteinExistence type="predicted"/>
<keyword evidence="1" id="KW-1133">Transmembrane helix</keyword>
<protein>
    <submittedName>
        <fullName evidence="2">DUF3309 domain-containing protein</fullName>
    </submittedName>
    <submittedName>
        <fullName evidence="3">DUF3309 family protein</fullName>
    </submittedName>
</protein>
<dbReference type="Pfam" id="PF11752">
    <property type="entry name" value="DUF3309"/>
    <property type="match status" value="1"/>
</dbReference>
<keyword evidence="5" id="KW-1185">Reference proteome</keyword>
<gene>
    <name evidence="2" type="ORF">GCM10011572_23870</name>
    <name evidence="3" type="ORF">GM672_13930</name>
</gene>
<dbReference type="InterPro" id="IPR021738">
    <property type="entry name" value="DUF3309"/>
</dbReference>